<evidence type="ECO:0000313" key="4">
    <source>
        <dbReference type="Proteomes" id="UP000500882"/>
    </source>
</evidence>
<evidence type="ECO:0000259" key="1">
    <source>
        <dbReference type="Pfam" id="PF00534"/>
    </source>
</evidence>
<dbReference type="Proteomes" id="UP001156216">
    <property type="component" value="Chromosome"/>
</dbReference>
<organism evidence="2 4">
    <name type="scientific">Bacteroides thetaiotaomicron</name>
    <dbReference type="NCBI Taxonomy" id="818"/>
    <lineage>
        <taxon>Bacteria</taxon>
        <taxon>Pseudomonadati</taxon>
        <taxon>Bacteroidota</taxon>
        <taxon>Bacteroidia</taxon>
        <taxon>Bacteroidales</taxon>
        <taxon>Bacteroidaceae</taxon>
        <taxon>Bacteroides</taxon>
    </lineage>
</organism>
<reference evidence="3" key="2">
    <citation type="submission" date="2021-06" db="EMBL/GenBank/DDBJ databases">
        <title>Interrogation of the integrated mobile genetic elements in gut-associated Bacteroides with a consensus prediction approach.</title>
        <authorList>
            <person name="Campbell D.E."/>
            <person name="Leigh J.R."/>
            <person name="Kim T."/>
            <person name="England W."/>
            <person name="Whitaker R.J."/>
            <person name="Degnan P.H."/>
        </authorList>
    </citation>
    <scope>NUCLEOTIDE SEQUENCE</scope>
    <source>
        <strain evidence="3">VPI-BTDOT2</strain>
    </source>
</reference>
<protein>
    <submittedName>
        <fullName evidence="3">Glycosyltransferase</fullName>
        <ecNumber evidence="3">2.4.-.-</ecNumber>
    </submittedName>
</protein>
<name>A0A679HI69_BACT4</name>
<keyword evidence="3" id="KW-0328">Glycosyltransferase</keyword>
<keyword evidence="3" id="KW-0808">Transferase</keyword>
<dbReference type="EMBL" id="AP022660">
    <property type="protein sequence ID" value="BCA50736.1"/>
    <property type="molecule type" value="Genomic_DNA"/>
</dbReference>
<dbReference type="InterPro" id="IPR001296">
    <property type="entry name" value="Glyco_trans_1"/>
</dbReference>
<feature type="domain" description="Glycosyl transferase family 1" evidence="1">
    <location>
        <begin position="210"/>
        <end position="345"/>
    </location>
</feature>
<gene>
    <name evidence="2" type="ORF">BatF92_26780</name>
    <name evidence="3" type="ORF">KQP59_03840</name>
</gene>
<evidence type="ECO:0000313" key="3">
    <source>
        <dbReference type="EMBL" id="UYU72252.1"/>
    </source>
</evidence>
<dbReference type="EMBL" id="CP083681">
    <property type="protein sequence ID" value="UYU72252.1"/>
    <property type="molecule type" value="Genomic_DNA"/>
</dbReference>
<dbReference type="Proteomes" id="UP000500882">
    <property type="component" value="Chromosome"/>
</dbReference>
<dbReference type="SUPFAM" id="SSF53756">
    <property type="entry name" value="UDP-Glycosyltransferase/glycogen phosphorylase"/>
    <property type="match status" value="1"/>
</dbReference>
<sequence>MKKNILLVFPGFSVSVDEGAKHRLNSFINEYSKLGFSITVLAFCKQGLFLKNRNQYLNSKAKWILFPYILPMSRNIFLFNILLMYLKFFLALISRLKKFDIIQMEVFSIGSWLCRKNSYYITDFHGDSFHEFIEMNGISDKHWYAKAILRIQRDSLKFSNYCICVSENLRIQLETNTQEKIDNYGIVSCGVDVSCFEGITAPSEYISKLSNRLVLGYSGGLQKWQNIDKIIQLVIRLREIDSSVYLMICTNHSIEPYEKLLLQLGRENYTVLSLKAGDVPSYLKLFDAGFLLRDNWILNKVSSPTKICEYLAAGVPVICTRFSGDYTRSVFSCVTGFILNETNITQEELIGLYKWLHIVKTERIIVEEKCRMQVVERLFNTEFLVAYSKMLF</sequence>
<dbReference type="Pfam" id="PF00534">
    <property type="entry name" value="Glycos_transf_1"/>
    <property type="match status" value="1"/>
</dbReference>
<dbReference type="GO" id="GO:0016757">
    <property type="term" value="F:glycosyltransferase activity"/>
    <property type="evidence" value="ECO:0007669"/>
    <property type="project" value="UniProtKB-KW"/>
</dbReference>
<dbReference type="EC" id="2.4.-.-" evidence="3"/>
<dbReference type="RefSeq" id="WP_022470906.1">
    <property type="nucleotide sequence ID" value="NZ_AP022660.1"/>
</dbReference>
<accession>A0A679HI69</accession>
<evidence type="ECO:0000313" key="2">
    <source>
        <dbReference type="EMBL" id="BCA50736.1"/>
    </source>
</evidence>
<reference evidence="2 4" key="1">
    <citation type="submission" date="2020-02" db="EMBL/GenBank/DDBJ databases">
        <title>Whole-genome sequencing and comparative analysis of the genomes of Bacteroides thetaiotaomicron and Escherichia coli isolated from a healthy resident in Vietnam.</title>
        <authorList>
            <person name="Mohsin M."/>
            <person name="Tanaka K."/>
            <person name="Kawahara R."/>
            <person name="Kondo S."/>
            <person name="Noguchi H."/>
            <person name="Motooka D."/>
            <person name="Nakamura S."/>
            <person name="Khong D.T."/>
            <person name="Nguyen T.N."/>
            <person name="Tran H.T."/>
            <person name="Yamamoto Y."/>
        </authorList>
    </citation>
    <scope>NUCLEOTIDE SEQUENCE [LARGE SCALE GENOMIC DNA]</scope>
    <source>
        <strain evidence="2 4">F9-2</strain>
    </source>
</reference>
<dbReference type="AlphaFoldDB" id="A0A679HI69"/>
<proteinExistence type="predicted"/>
<dbReference type="Gene3D" id="3.40.50.2000">
    <property type="entry name" value="Glycogen Phosphorylase B"/>
    <property type="match status" value="2"/>
</dbReference>